<sequence length="302" mass="32495">MSDEYPTMLLWISLSLSYALVYASPSPLRRRDSITTLSDSEVEVFKPYTYYASAGYCEPSTTLAWNCGSNCEANSAFEPVASGGNGDSVQYWYVGYDPDLETVIVAHQGTDTSKLLPVITDINYGLTELDDDLFPGIDSDIEVHSGFKESQADTATDVLAAVNSAMSTYSTNSVTVVGHSLGGAIALLDGVYLTLQLPSASVSVITYGMPRVGNQDFADWVDEHVTVSHINNKKDPVPILPGRFLGFHHCSGEKHITDSDSWVSCPGQDNDDDQCTVGEVGNLLEGDTDDHSGPYDGVTMGC</sequence>
<dbReference type="PANTHER" id="PTHR45856">
    <property type="entry name" value="ALPHA/BETA-HYDROLASES SUPERFAMILY PROTEIN"/>
    <property type="match status" value="1"/>
</dbReference>
<evidence type="ECO:0000256" key="4">
    <source>
        <dbReference type="ARBA" id="ARBA00048461"/>
    </source>
</evidence>
<dbReference type="Gene3D" id="3.40.50.1820">
    <property type="entry name" value="alpha/beta hydrolase"/>
    <property type="match status" value="1"/>
</dbReference>
<evidence type="ECO:0000256" key="2">
    <source>
        <dbReference type="ARBA" id="ARBA00043996"/>
    </source>
</evidence>
<feature type="chain" id="PRO_5041376889" evidence="5">
    <location>
        <begin position="24"/>
        <end position="302"/>
    </location>
</feature>
<keyword evidence="5" id="KW-0732">Signal</keyword>
<evidence type="ECO:0000256" key="5">
    <source>
        <dbReference type="SAM" id="SignalP"/>
    </source>
</evidence>
<name>A0AA39U6N5_9AGAR</name>
<keyword evidence="8" id="KW-1185">Reference proteome</keyword>
<dbReference type="GO" id="GO:0006629">
    <property type="term" value="P:lipid metabolic process"/>
    <property type="evidence" value="ECO:0007669"/>
    <property type="project" value="InterPro"/>
</dbReference>
<comment type="similarity">
    <text evidence="2">Belongs to the AB hydrolase superfamily. Lipase family. Class 3 subfamily.</text>
</comment>
<comment type="catalytic activity">
    <reaction evidence="3">
        <text>a diacylglycerol + H2O = a monoacylglycerol + a fatty acid + H(+)</text>
        <dbReference type="Rhea" id="RHEA:32731"/>
        <dbReference type="ChEBI" id="CHEBI:15377"/>
        <dbReference type="ChEBI" id="CHEBI:15378"/>
        <dbReference type="ChEBI" id="CHEBI:17408"/>
        <dbReference type="ChEBI" id="CHEBI:18035"/>
        <dbReference type="ChEBI" id="CHEBI:28868"/>
    </reaction>
</comment>
<comment type="caution">
    <text evidence="7">The sequence shown here is derived from an EMBL/GenBank/DDBJ whole genome shotgun (WGS) entry which is preliminary data.</text>
</comment>
<dbReference type="SUPFAM" id="SSF53474">
    <property type="entry name" value="alpha/beta-Hydrolases"/>
    <property type="match status" value="1"/>
</dbReference>
<evidence type="ECO:0000256" key="1">
    <source>
        <dbReference type="ARBA" id="ARBA00023157"/>
    </source>
</evidence>
<dbReference type="EMBL" id="JAUEPR010000023">
    <property type="protein sequence ID" value="KAK0475453.1"/>
    <property type="molecule type" value="Genomic_DNA"/>
</dbReference>
<keyword evidence="1" id="KW-1015">Disulfide bond</keyword>
<feature type="signal peptide" evidence="5">
    <location>
        <begin position="1"/>
        <end position="23"/>
    </location>
</feature>
<dbReference type="AlphaFoldDB" id="A0AA39U6N5"/>
<evidence type="ECO:0000313" key="8">
    <source>
        <dbReference type="Proteomes" id="UP001175227"/>
    </source>
</evidence>
<dbReference type="InterPro" id="IPR051218">
    <property type="entry name" value="Sec_MonoDiacylglyc_Lipase"/>
</dbReference>
<dbReference type="InterPro" id="IPR002921">
    <property type="entry name" value="Fungal_lipase-type"/>
</dbReference>
<comment type="catalytic activity">
    <reaction evidence="4">
        <text>a monoacylglycerol + H2O = glycerol + a fatty acid + H(+)</text>
        <dbReference type="Rhea" id="RHEA:15245"/>
        <dbReference type="ChEBI" id="CHEBI:15377"/>
        <dbReference type="ChEBI" id="CHEBI:15378"/>
        <dbReference type="ChEBI" id="CHEBI:17408"/>
        <dbReference type="ChEBI" id="CHEBI:17754"/>
        <dbReference type="ChEBI" id="CHEBI:28868"/>
    </reaction>
</comment>
<protein>
    <submittedName>
        <fullName evidence="7">Alpha/beta-hydrolase</fullName>
    </submittedName>
</protein>
<feature type="domain" description="Fungal lipase-type" evidence="6">
    <location>
        <begin position="105"/>
        <end position="243"/>
    </location>
</feature>
<dbReference type="InterPro" id="IPR029058">
    <property type="entry name" value="AB_hydrolase_fold"/>
</dbReference>
<dbReference type="CDD" id="cd00519">
    <property type="entry name" value="Lipase_3"/>
    <property type="match status" value="1"/>
</dbReference>
<evidence type="ECO:0000259" key="6">
    <source>
        <dbReference type="Pfam" id="PF01764"/>
    </source>
</evidence>
<proteinExistence type="inferred from homology"/>
<gene>
    <name evidence="7" type="ORF">IW261DRAFT_1494303</name>
</gene>
<dbReference type="Pfam" id="PF01764">
    <property type="entry name" value="Lipase_3"/>
    <property type="match status" value="1"/>
</dbReference>
<reference evidence="7" key="1">
    <citation type="submission" date="2023-06" db="EMBL/GenBank/DDBJ databases">
        <authorList>
            <consortium name="Lawrence Berkeley National Laboratory"/>
            <person name="Ahrendt S."/>
            <person name="Sahu N."/>
            <person name="Indic B."/>
            <person name="Wong-Bajracharya J."/>
            <person name="Merenyi Z."/>
            <person name="Ke H.-M."/>
            <person name="Monk M."/>
            <person name="Kocsube S."/>
            <person name="Drula E."/>
            <person name="Lipzen A."/>
            <person name="Balint B."/>
            <person name="Henrissat B."/>
            <person name="Andreopoulos B."/>
            <person name="Martin F.M."/>
            <person name="Harder C.B."/>
            <person name="Rigling D."/>
            <person name="Ford K.L."/>
            <person name="Foster G.D."/>
            <person name="Pangilinan J."/>
            <person name="Papanicolaou A."/>
            <person name="Barry K."/>
            <person name="LaButti K."/>
            <person name="Viragh M."/>
            <person name="Koriabine M."/>
            <person name="Yan M."/>
            <person name="Riley R."/>
            <person name="Champramary S."/>
            <person name="Plett K.L."/>
            <person name="Tsai I.J."/>
            <person name="Slot J."/>
            <person name="Sipos G."/>
            <person name="Plett J."/>
            <person name="Nagy L.G."/>
            <person name="Grigoriev I.V."/>
        </authorList>
    </citation>
    <scope>NUCLEOTIDE SEQUENCE</scope>
    <source>
        <strain evidence="7">ICMP 16352</strain>
    </source>
</reference>
<dbReference type="Proteomes" id="UP001175227">
    <property type="component" value="Unassembled WGS sequence"/>
</dbReference>
<dbReference type="PANTHER" id="PTHR45856:SF25">
    <property type="entry name" value="FUNGAL LIPASE-LIKE DOMAIN-CONTAINING PROTEIN"/>
    <property type="match status" value="1"/>
</dbReference>
<organism evidence="7 8">
    <name type="scientific">Armillaria novae-zelandiae</name>
    <dbReference type="NCBI Taxonomy" id="153914"/>
    <lineage>
        <taxon>Eukaryota</taxon>
        <taxon>Fungi</taxon>
        <taxon>Dikarya</taxon>
        <taxon>Basidiomycota</taxon>
        <taxon>Agaricomycotina</taxon>
        <taxon>Agaricomycetes</taxon>
        <taxon>Agaricomycetidae</taxon>
        <taxon>Agaricales</taxon>
        <taxon>Marasmiineae</taxon>
        <taxon>Physalacriaceae</taxon>
        <taxon>Armillaria</taxon>
    </lineage>
</organism>
<evidence type="ECO:0000256" key="3">
    <source>
        <dbReference type="ARBA" id="ARBA00047591"/>
    </source>
</evidence>
<accession>A0AA39U6N5</accession>
<evidence type="ECO:0000313" key="7">
    <source>
        <dbReference type="EMBL" id="KAK0475453.1"/>
    </source>
</evidence>